<protein>
    <submittedName>
        <fullName evidence="6">PH domain-containing protein</fullName>
    </submittedName>
</protein>
<feature type="domain" description="Ras-associating" evidence="3">
    <location>
        <begin position="224"/>
        <end position="315"/>
    </location>
</feature>
<evidence type="ECO:0000313" key="6">
    <source>
        <dbReference type="WBParaSite" id="EVEC_0000998101-mRNA-1"/>
    </source>
</evidence>
<dbReference type="EMBL" id="UXUI01009975">
    <property type="protein sequence ID" value="VDD94594.1"/>
    <property type="molecule type" value="Genomic_DNA"/>
</dbReference>
<feature type="region of interest" description="Disordered" evidence="1">
    <location>
        <begin position="143"/>
        <end position="205"/>
    </location>
</feature>
<dbReference type="InterPro" id="IPR000159">
    <property type="entry name" value="RA_dom"/>
</dbReference>
<accession>A0A0N4VGP9</accession>
<name>A0A0N4VGP9_ENTVE</name>
<evidence type="ECO:0000313" key="4">
    <source>
        <dbReference type="EMBL" id="VDD94594.1"/>
    </source>
</evidence>
<reference evidence="6" key="1">
    <citation type="submission" date="2017-02" db="UniProtKB">
        <authorList>
            <consortium name="WormBaseParasite"/>
        </authorList>
    </citation>
    <scope>IDENTIFICATION</scope>
</reference>
<dbReference type="SMART" id="SM00314">
    <property type="entry name" value="RA"/>
    <property type="match status" value="1"/>
</dbReference>
<evidence type="ECO:0000259" key="3">
    <source>
        <dbReference type="PROSITE" id="PS50200"/>
    </source>
</evidence>
<feature type="region of interest" description="Disordered" evidence="1">
    <location>
        <begin position="528"/>
        <end position="547"/>
    </location>
</feature>
<evidence type="ECO:0000256" key="1">
    <source>
        <dbReference type="SAM" id="MobiDB-lite"/>
    </source>
</evidence>
<feature type="compositionally biased region" description="Low complexity" evidence="1">
    <location>
        <begin position="640"/>
        <end position="657"/>
    </location>
</feature>
<feature type="compositionally biased region" description="Polar residues" evidence="1">
    <location>
        <begin position="585"/>
        <end position="603"/>
    </location>
</feature>
<gene>
    <name evidence="4" type="ORF">EVEC_LOCUS9345</name>
</gene>
<feature type="compositionally biased region" description="Low complexity" evidence="1">
    <location>
        <begin position="537"/>
        <end position="547"/>
    </location>
</feature>
<feature type="domain" description="PH" evidence="2">
    <location>
        <begin position="362"/>
        <end position="472"/>
    </location>
</feature>
<dbReference type="SMART" id="SM00233">
    <property type="entry name" value="PH"/>
    <property type="match status" value="1"/>
</dbReference>
<dbReference type="PANTHER" id="PTHR11243:SF23">
    <property type="entry name" value="LD06925P"/>
    <property type="match status" value="1"/>
</dbReference>
<organism evidence="6">
    <name type="scientific">Enterobius vermicularis</name>
    <name type="common">Human pinworm</name>
    <dbReference type="NCBI Taxonomy" id="51028"/>
    <lineage>
        <taxon>Eukaryota</taxon>
        <taxon>Metazoa</taxon>
        <taxon>Ecdysozoa</taxon>
        <taxon>Nematoda</taxon>
        <taxon>Chromadorea</taxon>
        <taxon>Rhabditida</taxon>
        <taxon>Spirurina</taxon>
        <taxon>Oxyuridomorpha</taxon>
        <taxon>Oxyuroidea</taxon>
        <taxon>Oxyuridae</taxon>
        <taxon>Enterobius</taxon>
    </lineage>
</organism>
<feature type="compositionally biased region" description="Low complexity" evidence="1">
    <location>
        <begin position="685"/>
        <end position="694"/>
    </location>
</feature>
<dbReference type="Gene3D" id="2.30.29.30">
    <property type="entry name" value="Pleckstrin-homology domain (PH domain)/Phosphotyrosine-binding domain (PTB)"/>
    <property type="match status" value="1"/>
</dbReference>
<dbReference type="InterPro" id="IPR039664">
    <property type="entry name" value="GRB/APBB1IP"/>
</dbReference>
<dbReference type="WBParaSite" id="EVEC_0000998101-mRNA-1">
    <property type="protein sequence ID" value="EVEC_0000998101-mRNA-1"/>
    <property type="gene ID" value="EVEC_0000998101"/>
</dbReference>
<dbReference type="PANTHER" id="PTHR11243">
    <property type="entry name" value="GROWTH FACTOR RECEPTOR-BOUND PROTEIN"/>
    <property type="match status" value="1"/>
</dbReference>
<dbReference type="InterPro" id="IPR029071">
    <property type="entry name" value="Ubiquitin-like_domsf"/>
</dbReference>
<dbReference type="Proteomes" id="UP000274131">
    <property type="component" value="Unassembled WGS sequence"/>
</dbReference>
<dbReference type="Pfam" id="PF00169">
    <property type="entry name" value="PH"/>
    <property type="match status" value="1"/>
</dbReference>
<dbReference type="PROSITE" id="PS50200">
    <property type="entry name" value="RA"/>
    <property type="match status" value="1"/>
</dbReference>
<dbReference type="GO" id="GO:0007165">
    <property type="term" value="P:signal transduction"/>
    <property type="evidence" value="ECO:0007669"/>
    <property type="project" value="InterPro"/>
</dbReference>
<dbReference type="OrthoDB" id="6235964at2759"/>
<reference evidence="4 5" key="2">
    <citation type="submission" date="2018-10" db="EMBL/GenBank/DDBJ databases">
        <authorList>
            <consortium name="Pathogen Informatics"/>
        </authorList>
    </citation>
    <scope>NUCLEOTIDE SEQUENCE [LARGE SCALE GENOMIC DNA]</scope>
</reference>
<feature type="region of interest" description="Disordered" evidence="1">
    <location>
        <begin position="579"/>
        <end position="694"/>
    </location>
</feature>
<sequence>MRSSINVAEIRPNSVRDEALMMSSSNPPVEVKVRTRPEIPPKPQFDAIRYSMANVQDSGDFELDNLLNELSALQHQLDSSASDQLLLGLPTLPVQEAKPADSHITRAADVYVSHPTPNTSYEANKGLSDDCIRPVASSSICPSPDYDSAFGDSSSTESRNRCRNSAISSSDSCRDSLNTPSPTQQASPNQSYNGTATQLNNNQPKTVNEIKAAKIREALEKMREANIKKVYVKFFLDDGSSSMSMLVDERWTVIDVIKRIAEKQRIPLTQNHSIVEEYPDLLIRRIYEDHESLVENILMWMQNSRNRLYFTRRPDKYAFIDRPEEFLLTEKNIDSFTAAEAALPETKKRIVKEFFECDNVQPPEIEGWLLLKADGKKAWKRHFFVLRSSGLYYCPKGKSRSSKDLQCLMNMQTNQAYTCTDWKKKYKAPTNLGFAIKHPKIQVKDSKYIKYVCAEDAMSYHKWMAALRIAKNGRKLYDNYEEIHQYLCSTASHPVKVDIPVIASNPHSATGMEVVKNSQQEPISLLNINRDLKSPGSRISSTSAASSDRLLSTQNSIMFDQCDDIMTGTIKKAPCDLISQRRRQSSQGEPHTPMSTNSSSMRSTAEFDSDSDEEQFPPPPPSACVENSFVSSPNGLSERPFSTNSFSALSSPLSSSNYALIPQYGGTTKKMPPPPPPKRSESTRLRSSSTAWNM</sequence>
<dbReference type="Pfam" id="PF21989">
    <property type="entry name" value="RA_2"/>
    <property type="match status" value="1"/>
</dbReference>
<evidence type="ECO:0000259" key="2">
    <source>
        <dbReference type="PROSITE" id="PS50003"/>
    </source>
</evidence>
<dbReference type="CDD" id="cd01259">
    <property type="entry name" value="PH_APBB1IP"/>
    <property type="match status" value="1"/>
</dbReference>
<dbReference type="PROSITE" id="PS50003">
    <property type="entry name" value="PH_DOMAIN"/>
    <property type="match status" value="1"/>
</dbReference>
<keyword evidence="5" id="KW-1185">Reference proteome</keyword>
<evidence type="ECO:0000313" key="5">
    <source>
        <dbReference type="Proteomes" id="UP000274131"/>
    </source>
</evidence>
<dbReference type="STRING" id="51028.A0A0N4VGP9"/>
<dbReference type="InterPro" id="IPR011993">
    <property type="entry name" value="PH-like_dom_sf"/>
</dbReference>
<dbReference type="Gene3D" id="3.10.20.90">
    <property type="entry name" value="Phosphatidylinositol 3-kinase Catalytic Subunit, Chain A, domain 1"/>
    <property type="match status" value="1"/>
</dbReference>
<feature type="compositionally biased region" description="Polar residues" evidence="1">
    <location>
        <begin position="177"/>
        <end position="205"/>
    </location>
</feature>
<dbReference type="InterPro" id="IPR001849">
    <property type="entry name" value="PH_domain"/>
</dbReference>
<dbReference type="AlphaFoldDB" id="A0A0N4VGP9"/>
<dbReference type="SUPFAM" id="SSF54236">
    <property type="entry name" value="Ubiquitin-like"/>
    <property type="match status" value="1"/>
</dbReference>
<proteinExistence type="predicted"/>
<dbReference type="SUPFAM" id="SSF50729">
    <property type="entry name" value="PH domain-like"/>
    <property type="match status" value="1"/>
</dbReference>
<dbReference type="InterPro" id="IPR039665">
    <property type="entry name" value="PH_APBB1IP"/>
</dbReference>